<dbReference type="EMBL" id="WJIE01000015">
    <property type="protein sequence ID" value="MRG97100.1"/>
    <property type="molecule type" value="Genomic_DNA"/>
</dbReference>
<organism evidence="2 3">
    <name type="scientific">Polyangium spumosum</name>
    <dbReference type="NCBI Taxonomy" id="889282"/>
    <lineage>
        <taxon>Bacteria</taxon>
        <taxon>Pseudomonadati</taxon>
        <taxon>Myxococcota</taxon>
        <taxon>Polyangia</taxon>
        <taxon>Polyangiales</taxon>
        <taxon>Polyangiaceae</taxon>
        <taxon>Polyangium</taxon>
    </lineage>
</organism>
<name>A0A6N7Q2Q8_9BACT</name>
<sequence>MNPQPAADICSAIADGLVSDDITAHLAPVWEMMAAKGDALAADRRKRERTLGRARARLAVADSRWDPEVAAFGRDIVDQAGGRRDVPPYTRFFKDVSPSAAQDFGIDREIKQGQAWLDELGRNPDEPIAIKWTPRLGAVTGTLDACSKARVDGLRALALQGTSEELYVEDINLELDRLEGDLKKLFPGQPKRVAAFLEATRPKRKRATDEDDEGTGGQNS</sequence>
<keyword evidence="3" id="KW-1185">Reference proteome</keyword>
<dbReference type="Proteomes" id="UP000440224">
    <property type="component" value="Unassembled WGS sequence"/>
</dbReference>
<evidence type="ECO:0000313" key="2">
    <source>
        <dbReference type="EMBL" id="MRG97100.1"/>
    </source>
</evidence>
<evidence type="ECO:0000313" key="3">
    <source>
        <dbReference type="Proteomes" id="UP000440224"/>
    </source>
</evidence>
<gene>
    <name evidence="2" type="ORF">GF068_35015</name>
</gene>
<feature type="region of interest" description="Disordered" evidence="1">
    <location>
        <begin position="196"/>
        <end position="220"/>
    </location>
</feature>
<reference evidence="2 3" key="1">
    <citation type="submission" date="2019-10" db="EMBL/GenBank/DDBJ databases">
        <title>A soil myxobacterium in the family Polyangiaceae.</title>
        <authorList>
            <person name="Li Y."/>
            <person name="Wang J."/>
        </authorList>
    </citation>
    <scope>NUCLEOTIDE SEQUENCE [LARGE SCALE GENOMIC DNA]</scope>
    <source>
        <strain evidence="2 3">DSM 14734</strain>
    </source>
</reference>
<dbReference type="AlphaFoldDB" id="A0A6N7Q2Q8"/>
<dbReference type="OrthoDB" id="9824052at2"/>
<accession>A0A6N7Q2Q8</accession>
<protein>
    <submittedName>
        <fullName evidence="2">Uncharacterized protein</fullName>
    </submittedName>
</protein>
<comment type="caution">
    <text evidence="2">The sequence shown here is derived from an EMBL/GenBank/DDBJ whole genome shotgun (WGS) entry which is preliminary data.</text>
</comment>
<evidence type="ECO:0000256" key="1">
    <source>
        <dbReference type="SAM" id="MobiDB-lite"/>
    </source>
</evidence>
<dbReference type="RefSeq" id="WP_153823884.1">
    <property type="nucleotide sequence ID" value="NZ_WJIE01000015.1"/>
</dbReference>
<proteinExistence type="predicted"/>